<comment type="caution">
    <text evidence="2">The sequence shown here is derived from an EMBL/GenBank/DDBJ whole genome shotgun (WGS) entry which is preliminary data.</text>
</comment>
<reference evidence="2 3" key="1">
    <citation type="journal article" date="2019" name="Sci. Rep.">
        <title>Orb-weaving spider Araneus ventricosus genome elucidates the spidroin gene catalogue.</title>
        <authorList>
            <person name="Kono N."/>
            <person name="Nakamura H."/>
            <person name="Ohtoshi R."/>
            <person name="Moran D.A.P."/>
            <person name="Shinohara A."/>
            <person name="Yoshida Y."/>
            <person name="Fujiwara M."/>
            <person name="Mori M."/>
            <person name="Tomita M."/>
            <person name="Arakawa K."/>
        </authorList>
    </citation>
    <scope>NUCLEOTIDE SEQUENCE [LARGE SCALE GENOMIC DNA]</scope>
</reference>
<evidence type="ECO:0000313" key="2">
    <source>
        <dbReference type="EMBL" id="GBL86626.1"/>
    </source>
</evidence>
<accession>A0A4Y2B5P5</accession>
<gene>
    <name evidence="2" type="ORF">AVEN_194869_1</name>
</gene>
<dbReference type="Proteomes" id="UP000499080">
    <property type="component" value="Unassembled WGS sequence"/>
</dbReference>
<feature type="compositionally biased region" description="Basic residues" evidence="1">
    <location>
        <begin position="7"/>
        <end position="22"/>
    </location>
</feature>
<keyword evidence="3" id="KW-1185">Reference proteome</keyword>
<dbReference type="AlphaFoldDB" id="A0A4Y2B5P5"/>
<proteinExistence type="predicted"/>
<protein>
    <submittedName>
        <fullName evidence="2">Uncharacterized protein</fullName>
    </submittedName>
</protein>
<evidence type="ECO:0000256" key="1">
    <source>
        <dbReference type="SAM" id="MobiDB-lite"/>
    </source>
</evidence>
<organism evidence="2 3">
    <name type="scientific">Araneus ventricosus</name>
    <name type="common">Orbweaver spider</name>
    <name type="synonym">Epeira ventricosa</name>
    <dbReference type="NCBI Taxonomy" id="182803"/>
    <lineage>
        <taxon>Eukaryota</taxon>
        <taxon>Metazoa</taxon>
        <taxon>Ecdysozoa</taxon>
        <taxon>Arthropoda</taxon>
        <taxon>Chelicerata</taxon>
        <taxon>Arachnida</taxon>
        <taxon>Araneae</taxon>
        <taxon>Araneomorphae</taxon>
        <taxon>Entelegynae</taxon>
        <taxon>Araneoidea</taxon>
        <taxon>Araneidae</taxon>
        <taxon>Araneus</taxon>
    </lineage>
</organism>
<dbReference type="EMBL" id="BGPR01000049">
    <property type="protein sequence ID" value="GBL86626.1"/>
    <property type="molecule type" value="Genomic_DNA"/>
</dbReference>
<name>A0A4Y2B5P5_ARAVE</name>
<feature type="region of interest" description="Disordered" evidence="1">
    <location>
        <begin position="1"/>
        <end position="50"/>
    </location>
</feature>
<sequence length="99" mass="11341">MNEAVQKRRKNKKMLRMSKKILKTNPKQKEKSDPIDSENASVSSDETMEDNDDEDVIYTYERQCLCACVFVCVCLRCPDESIALTVMKFGTQVVVIVTE</sequence>
<evidence type="ECO:0000313" key="3">
    <source>
        <dbReference type="Proteomes" id="UP000499080"/>
    </source>
</evidence>